<dbReference type="RefSeq" id="XP_053582226.1">
    <property type="nucleotide sequence ID" value="XM_053733313.1"/>
</dbReference>
<feature type="transmembrane region" description="Helical" evidence="1">
    <location>
        <begin position="254"/>
        <end position="276"/>
    </location>
</feature>
<dbReference type="Pfam" id="PF10318">
    <property type="entry name" value="7TM_GPCR_Srh"/>
    <property type="match status" value="1"/>
</dbReference>
<dbReference type="PANTHER" id="PTHR47922">
    <property type="entry name" value="SERPENTINE RECEPTOR, CLASS H"/>
    <property type="match status" value="1"/>
</dbReference>
<keyword evidence="1" id="KW-0812">Transmembrane</keyword>
<evidence type="ECO:0000256" key="1">
    <source>
        <dbReference type="SAM" id="Phobius"/>
    </source>
</evidence>
<feature type="transmembrane region" description="Helical" evidence="1">
    <location>
        <begin position="99"/>
        <end position="119"/>
    </location>
</feature>
<dbReference type="GeneID" id="9818010"/>
<reference evidence="2 3" key="1">
    <citation type="submission" date="2019-12" db="EMBL/GenBank/DDBJ databases">
        <title>Chromosome-level assembly of the Caenorhabditis remanei genome.</title>
        <authorList>
            <person name="Teterina A.A."/>
            <person name="Willis J.H."/>
            <person name="Phillips P.C."/>
        </authorList>
    </citation>
    <scope>NUCLEOTIDE SEQUENCE [LARGE SCALE GENOMIC DNA]</scope>
    <source>
        <strain evidence="2 3">PX506</strain>
        <tissue evidence="2">Whole organism</tissue>
    </source>
</reference>
<name>A0A6A5GFQ0_CAERE</name>
<comment type="caution">
    <text evidence="2">The sequence shown here is derived from an EMBL/GenBank/DDBJ whole genome shotgun (WGS) entry which is preliminary data.</text>
</comment>
<dbReference type="CTD" id="9818010"/>
<dbReference type="InterPro" id="IPR019422">
    <property type="entry name" value="7TM_GPCR_serpentine_rcpt_Srh"/>
</dbReference>
<feature type="transmembrane region" description="Helical" evidence="1">
    <location>
        <begin position="139"/>
        <end position="161"/>
    </location>
</feature>
<protein>
    <recommendedName>
        <fullName evidence="4">G-protein coupled receptors family 1 profile domain-containing protein</fullName>
    </recommendedName>
</protein>
<dbReference type="PANTHER" id="PTHR47922:SF1">
    <property type="entry name" value="SERPENTINE RECEPTOR, CLASS H"/>
    <property type="match status" value="1"/>
</dbReference>
<feature type="transmembrane region" description="Helical" evidence="1">
    <location>
        <begin position="296"/>
        <end position="317"/>
    </location>
</feature>
<keyword evidence="1" id="KW-0472">Membrane</keyword>
<gene>
    <name evidence="2" type="ORF">GCK72_019958</name>
</gene>
<feature type="transmembrane region" description="Helical" evidence="1">
    <location>
        <begin position="24"/>
        <end position="42"/>
    </location>
</feature>
<dbReference type="AlphaFoldDB" id="A0A6A5GFQ0"/>
<sequence length="346" mass="41069">MEKNLKNYTSIWVEQPVVYNLTKKIFACIITVLYPFTFFCVLKKSPQNFGFLKWFLMFHLVCISIAWIANFFLIDYFYFAASLVIRIDGIMAKWMDSYSLYQISFITYGFSMASSQLIFCNRVFLIMNMYKKLRSIRQIFLEVLIYIFVGLMPLSTIPVVWEMTPNQKKAKKAVIEHYNVYPHCVYEDTSVIICNPMNHCAVIFAIMNLCYVLFSTFIMFFATHMAYKLLSKRMVTKSNKTKKMHEKFNKRTRLQAIVVFFFAMFPILVANLILLLDIEIAWPSYFIDFLRENQPNASLLTLFLFYDPYQLYVRTIWKHYQNRFSSKIMKVKSAHPSEHHIVSARI</sequence>
<proteinExistence type="predicted"/>
<accession>A0A6A5GFQ0</accession>
<dbReference type="EMBL" id="WUAV01000005">
    <property type="protein sequence ID" value="KAF1753401.1"/>
    <property type="molecule type" value="Genomic_DNA"/>
</dbReference>
<feature type="transmembrane region" description="Helical" evidence="1">
    <location>
        <begin position="201"/>
        <end position="227"/>
    </location>
</feature>
<evidence type="ECO:0008006" key="4">
    <source>
        <dbReference type="Google" id="ProtNLM"/>
    </source>
</evidence>
<dbReference type="Proteomes" id="UP000483820">
    <property type="component" value="Chromosome V"/>
</dbReference>
<organism evidence="2 3">
    <name type="scientific">Caenorhabditis remanei</name>
    <name type="common">Caenorhabditis vulgaris</name>
    <dbReference type="NCBI Taxonomy" id="31234"/>
    <lineage>
        <taxon>Eukaryota</taxon>
        <taxon>Metazoa</taxon>
        <taxon>Ecdysozoa</taxon>
        <taxon>Nematoda</taxon>
        <taxon>Chromadorea</taxon>
        <taxon>Rhabditida</taxon>
        <taxon>Rhabditina</taxon>
        <taxon>Rhabditomorpha</taxon>
        <taxon>Rhabditoidea</taxon>
        <taxon>Rhabditidae</taxon>
        <taxon>Peloderinae</taxon>
        <taxon>Caenorhabditis</taxon>
    </lineage>
</organism>
<dbReference type="KEGG" id="crq:GCK72_019958"/>
<evidence type="ECO:0000313" key="3">
    <source>
        <dbReference type="Proteomes" id="UP000483820"/>
    </source>
</evidence>
<keyword evidence="1" id="KW-1133">Transmembrane helix</keyword>
<evidence type="ECO:0000313" key="2">
    <source>
        <dbReference type="EMBL" id="KAF1753401.1"/>
    </source>
</evidence>
<feature type="transmembrane region" description="Helical" evidence="1">
    <location>
        <begin position="54"/>
        <end position="79"/>
    </location>
</feature>